<dbReference type="NCBIfam" id="TIGR01764">
    <property type="entry name" value="excise"/>
    <property type="match status" value="1"/>
</dbReference>
<protein>
    <submittedName>
        <fullName evidence="2">Putative excisionase</fullName>
    </submittedName>
</protein>
<sequence length="62" mass="7371">MTKTTMSVPEVATYLGVCNHTIYTMVRKKQIPNTRVRGRIFFRKEVIDEWMRKSEEESYQVG</sequence>
<dbReference type="SUPFAM" id="SSF46955">
    <property type="entry name" value="Putative DNA-binding domain"/>
    <property type="match status" value="1"/>
</dbReference>
<dbReference type="GO" id="GO:0003677">
    <property type="term" value="F:DNA binding"/>
    <property type="evidence" value="ECO:0007669"/>
    <property type="project" value="InterPro"/>
</dbReference>
<name>A0A0K2CP61_9CAUD</name>
<keyword evidence="3" id="KW-1185">Reference proteome</keyword>
<dbReference type="KEGG" id="vg:26641405"/>
<dbReference type="OrthoDB" id="23597at10239"/>
<organism evidence="2 3">
    <name type="scientific">Brevibacillus phage Osiris</name>
    <dbReference type="NCBI Taxonomy" id="1691955"/>
    <lineage>
        <taxon>Viruses</taxon>
        <taxon>Duplodnaviria</taxon>
        <taxon>Heunggongvirae</taxon>
        <taxon>Uroviricota</taxon>
        <taxon>Caudoviricetes</taxon>
        <taxon>Jimmervirus</taxon>
        <taxon>Jimmervirus osiris</taxon>
    </lineage>
</organism>
<evidence type="ECO:0000313" key="3">
    <source>
        <dbReference type="Proteomes" id="UP000202966"/>
    </source>
</evidence>
<feature type="domain" description="Helix-turn-helix" evidence="1">
    <location>
        <begin position="6"/>
        <end position="53"/>
    </location>
</feature>
<dbReference type="InterPro" id="IPR009061">
    <property type="entry name" value="DNA-bd_dom_put_sf"/>
</dbReference>
<dbReference type="EMBL" id="KT151956">
    <property type="protein sequence ID" value="ALA07329.1"/>
    <property type="molecule type" value="Genomic_DNA"/>
</dbReference>
<gene>
    <name evidence="2" type="ORF">OSIRIS_66</name>
</gene>
<dbReference type="Proteomes" id="UP000202966">
    <property type="component" value="Segment"/>
</dbReference>
<dbReference type="RefSeq" id="YP_009215080.1">
    <property type="nucleotide sequence ID" value="NC_028969.1"/>
</dbReference>
<dbReference type="InterPro" id="IPR010093">
    <property type="entry name" value="SinI_DNA-bd"/>
</dbReference>
<evidence type="ECO:0000313" key="2">
    <source>
        <dbReference type="EMBL" id="ALA07329.1"/>
    </source>
</evidence>
<dbReference type="InterPro" id="IPR041657">
    <property type="entry name" value="HTH_17"/>
</dbReference>
<dbReference type="GeneID" id="26641405"/>
<proteinExistence type="predicted"/>
<accession>A0A0K2CP61</accession>
<reference evidence="2 3" key="1">
    <citation type="journal article" date="2015" name="Genome Announc.">
        <title>Genome Sequences of Five Additional Brevibacillus laterosporus Bacteriophages.</title>
        <authorList>
            <person name="Merrill B.D."/>
            <person name="Berg J.A."/>
            <person name="Graves K.A."/>
            <person name="Ward A.T."/>
            <person name="Hilton J.A."/>
            <person name="Wake B.N."/>
            <person name="Grose J.H."/>
            <person name="Breakwell D.P."/>
            <person name="Burnett S.H."/>
        </authorList>
    </citation>
    <scope>NUCLEOTIDE SEQUENCE [LARGE SCALE GENOMIC DNA]</scope>
</reference>
<dbReference type="Pfam" id="PF12728">
    <property type="entry name" value="HTH_17"/>
    <property type="match status" value="1"/>
</dbReference>
<evidence type="ECO:0000259" key="1">
    <source>
        <dbReference type="Pfam" id="PF12728"/>
    </source>
</evidence>